<keyword evidence="2" id="KW-1185">Reference proteome</keyword>
<name>A0ACC2DWG9_DIPCM</name>
<accession>A0ACC2DWG9</accession>
<organism evidence="1 2">
    <name type="scientific">Diphasiastrum complanatum</name>
    <name type="common">Issler's clubmoss</name>
    <name type="synonym">Lycopodium complanatum</name>
    <dbReference type="NCBI Taxonomy" id="34168"/>
    <lineage>
        <taxon>Eukaryota</taxon>
        <taxon>Viridiplantae</taxon>
        <taxon>Streptophyta</taxon>
        <taxon>Embryophyta</taxon>
        <taxon>Tracheophyta</taxon>
        <taxon>Lycopodiopsida</taxon>
        <taxon>Lycopodiales</taxon>
        <taxon>Lycopodiaceae</taxon>
        <taxon>Lycopodioideae</taxon>
        <taxon>Diphasiastrum</taxon>
    </lineage>
</organism>
<dbReference type="Proteomes" id="UP001162992">
    <property type="component" value="Chromosome 4"/>
</dbReference>
<protein>
    <submittedName>
        <fullName evidence="1">Uncharacterized protein</fullName>
    </submittedName>
</protein>
<reference evidence="2" key="1">
    <citation type="journal article" date="2024" name="Proc. Natl. Acad. Sci. U.S.A.">
        <title>Extraordinary preservation of gene collinearity over three hundred million years revealed in homosporous lycophytes.</title>
        <authorList>
            <person name="Li C."/>
            <person name="Wickell D."/>
            <person name="Kuo L.Y."/>
            <person name="Chen X."/>
            <person name="Nie B."/>
            <person name="Liao X."/>
            <person name="Peng D."/>
            <person name="Ji J."/>
            <person name="Jenkins J."/>
            <person name="Williams M."/>
            <person name="Shu S."/>
            <person name="Plott C."/>
            <person name="Barry K."/>
            <person name="Rajasekar S."/>
            <person name="Grimwood J."/>
            <person name="Han X."/>
            <person name="Sun S."/>
            <person name="Hou Z."/>
            <person name="He W."/>
            <person name="Dai G."/>
            <person name="Sun C."/>
            <person name="Schmutz J."/>
            <person name="Leebens-Mack J.H."/>
            <person name="Li F.W."/>
            <person name="Wang L."/>
        </authorList>
    </citation>
    <scope>NUCLEOTIDE SEQUENCE [LARGE SCALE GENOMIC DNA]</scope>
    <source>
        <strain evidence="2">cv. PW_Plant_1</strain>
    </source>
</reference>
<proteinExistence type="predicted"/>
<evidence type="ECO:0000313" key="1">
    <source>
        <dbReference type="EMBL" id="KAJ7558347.1"/>
    </source>
</evidence>
<evidence type="ECO:0000313" key="2">
    <source>
        <dbReference type="Proteomes" id="UP001162992"/>
    </source>
</evidence>
<dbReference type="EMBL" id="CM055095">
    <property type="protein sequence ID" value="KAJ7558347.1"/>
    <property type="molecule type" value="Genomic_DNA"/>
</dbReference>
<gene>
    <name evidence="1" type="ORF">O6H91_04G034700</name>
</gene>
<sequence>MTKLAGGREGDWKCSGCGNRNYAFRSLCNRCKQPRLLVDHDTPPESKWLPRIGDWICAGCSNNNYASREKCNKCGKLKASAALPAASLSGAVVPFTVTPFPPSMPFGSIGTNIGMALPMPATISSNANFPYNSSNIMDSNGAILAGGWRPNDWICSCGFVNYASRTVCKQCCAPSPAMATTALQTSSQLPYPGCGSKRHASEDENGEWSSKRQHIDQNQLTPHPFPLNGGIMDDGSLVVTGHLTSSTLNSVSSGFNIDTWGANVSLLGGQNVVLQPTLLGKGAKQWRVGDWMCSSCENHNFASRQSCNRCGREKEDPLSTVHVS</sequence>
<comment type="caution">
    <text evidence="1">The sequence shown here is derived from an EMBL/GenBank/DDBJ whole genome shotgun (WGS) entry which is preliminary data.</text>
</comment>